<gene>
    <name evidence="1" type="ORF">Cgig2_014380</name>
</gene>
<protein>
    <submittedName>
        <fullName evidence="1">Uncharacterized protein</fullName>
    </submittedName>
</protein>
<sequence length="261" mass="30066">MKNATPELKHGIGLLAFAQRERSRKRSDGERIRRRRVRERRWTSGAAMADRARCSCTHHRIVSRLSNLRILSPKIFFAKFGDEKVLYACRVEQVPDQYINKRCCQGIKDGQNLDLGKSIGKEPIVCSSVWKMQMMRKMNSLITANQMNMKARAHCEKHFMELKKLIEFDAGSIHYEEDSQGKNLNSSQNQITVLTFNLPSTSSHIQHLGDQGAFLLMSFHLTYYFDPSNGSFGFIPMTIPPVFHQWCTDNFLANTTHNDKH</sequence>
<proteinExistence type="predicted"/>
<evidence type="ECO:0000313" key="2">
    <source>
        <dbReference type="Proteomes" id="UP001153076"/>
    </source>
</evidence>
<dbReference type="AlphaFoldDB" id="A0A9Q1GWP5"/>
<evidence type="ECO:0000313" key="1">
    <source>
        <dbReference type="EMBL" id="KAJ8426914.1"/>
    </source>
</evidence>
<dbReference type="Proteomes" id="UP001153076">
    <property type="component" value="Unassembled WGS sequence"/>
</dbReference>
<keyword evidence="2" id="KW-1185">Reference proteome</keyword>
<name>A0A9Q1GWP5_9CARY</name>
<comment type="caution">
    <text evidence="1">The sequence shown here is derived from an EMBL/GenBank/DDBJ whole genome shotgun (WGS) entry which is preliminary data.</text>
</comment>
<dbReference type="OrthoDB" id="2402896at2759"/>
<accession>A0A9Q1GWP5</accession>
<dbReference type="EMBL" id="JAKOGI010001220">
    <property type="protein sequence ID" value="KAJ8426914.1"/>
    <property type="molecule type" value="Genomic_DNA"/>
</dbReference>
<reference evidence="1" key="1">
    <citation type="submission" date="2022-04" db="EMBL/GenBank/DDBJ databases">
        <title>Carnegiea gigantea Genome sequencing and assembly v2.</title>
        <authorList>
            <person name="Copetti D."/>
            <person name="Sanderson M.J."/>
            <person name="Burquez A."/>
            <person name="Wojciechowski M.F."/>
        </authorList>
    </citation>
    <scope>NUCLEOTIDE SEQUENCE</scope>
    <source>
        <strain evidence="1">SGP5-SGP5p</strain>
        <tissue evidence="1">Aerial part</tissue>
    </source>
</reference>
<organism evidence="1 2">
    <name type="scientific">Carnegiea gigantea</name>
    <dbReference type="NCBI Taxonomy" id="171969"/>
    <lineage>
        <taxon>Eukaryota</taxon>
        <taxon>Viridiplantae</taxon>
        <taxon>Streptophyta</taxon>
        <taxon>Embryophyta</taxon>
        <taxon>Tracheophyta</taxon>
        <taxon>Spermatophyta</taxon>
        <taxon>Magnoliopsida</taxon>
        <taxon>eudicotyledons</taxon>
        <taxon>Gunneridae</taxon>
        <taxon>Pentapetalae</taxon>
        <taxon>Caryophyllales</taxon>
        <taxon>Cactineae</taxon>
        <taxon>Cactaceae</taxon>
        <taxon>Cactoideae</taxon>
        <taxon>Echinocereeae</taxon>
        <taxon>Carnegiea</taxon>
    </lineage>
</organism>